<dbReference type="Proteomes" id="UP001234297">
    <property type="component" value="Chromosome 2"/>
</dbReference>
<evidence type="ECO:0000313" key="2">
    <source>
        <dbReference type="Proteomes" id="UP001234297"/>
    </source>
</evidence>
<organism evidence="1 2">
    <name type="scientific">Persea americana</name>
    <name type="common">Avocado</name>
    <dbReference type="NCBI Taxonomy" id="3435"/>
    <lineage>
        <taxon>Eukaryota</taxon>
        <taxon>Viridiplantae</taxon>
        <taxon>Streptophyta</taxon>
        <taxon>Embryophyta</taxon>
        <taxon>Tracheophyta</taxon>
        <taxon>Spermatophyta</taxon>
        <taxon>Magnoliopsida</taxon>
        <taxon>Magnoliidae</taxon>
        <taxon>Laurales</taxon>
        <taxon>Lauraceae</taxon>
        <taxon>Persea</taxon>
    </lineage>
</organism>
<gene>
    <name evidence="1" type="ORF">MRB53_004306</name>
</gene>
<sequence length="657" mass="72514">MGCLCSKEAPIDQFGEVQQGKGAVDLSKTLVSPSTRGQLIGEKAKPNEQSLVPPTAVSLNEREKNFAAEVERKSTSHQRRASVDIGVRGGGARGGDPSFRLGGAVPNGVAGEHVAAGWPSWLTAVAGEAVSGWLPRTADSFEKLEKIGQGTYSSVYRARDLETGKIVAMKQVRFVNTDPESVRFMAREINILRRLDHPNVLKLQALVTSRMSNNLYLVFEYMDHDLAGLAATPGRKFTEPQVKCFMQQLLRGLEHCHSRGVLHRDIKGSNLLVDSNGILQIADFGLSTLFHPDNRQPLTSRVVTLWYRPPELLLGATYYGVAVDLWSVGCILAELLAGKPIMPGRTEVEQMHKIFKLCGSPSEDYWRRLKLQNATLFRPQHPYRRCVAETFKDFPSSALALLEVLLAIDPEDRGTASSALKSEFFATKPLPCNPSSLPKFPPSKEYDAKLRNEEARRERAESVKGRGAESVRRGPRQMAPPDASVHVYPTFQKTQAQENPKSASSKYNPQEDTIGTAHNDLSHSGASQSSGNRKPREGENQMSSRPAISSTMGSSAAGKRYNTSKGSESVRSTNRYSQLDVAEPSAKQEWTSSTYKQSGKEEAMVANRSKKNRINYSGPLLPPGGNIDDMLKEHERHIQEAVRKSRLDKTKTNNNFD</sequence>
<comment type="caution">
    <text evidence="1">The sequence shown here is derived from an EMBL/GenBank/DDBJ whole genome shotgun (WGS) entry which is preliminary data.</text>
</comment>
<proteinExistence type="predicted"/>
<evidence type="ECO:0000313" key="1">
    <source>
        <dbReference type="EMBL" id="KAJ8642558.1"/>
    </source>
</evidence>
<protein>
    <submittedName>
        <fullName evidence="1">Uncharacterized protein</fullName>
    </submittedName>
</protein>
<reference evidence="1 2" key="1">
    <citation type="journal article" date="2022" name="Hortic Res">
        <title>A haplotype resolved chromosomal level avocado genome allows analysis of novel avocado genes.</title>
        <authorList>
            <person name="Nath O."/>
            <person name="Fletcher S.J."/>
            <person name="Hayward A."/>
            <person name="Shaw L.M."/>
            <person name="Masouleh A.K."/>
            <person name="Furtado A."/>
            <person name="Henry R.J."/>
            <person name="Mitter N."/>
        </authorList>
    </citation>
    <scope>NUCLEOTIDE SEQUENCE [LARGE SCALE GENOMIC DNA]</scope>
    <source>
        <strain evidence="2">cv. Hass</strain>
    </source>
</reference>
<keyword evidence="2" id="KW-1185">Reference proteome</keyword>
<accession>A0ACC2MAV8</accession>
<dbReference type="EMBL" id="CM056810">
    <property type="protein sequence ID" value="KAJ8642558.1"/>
    <property type="molecule type" value="Genomic_DNA"/>
</dbReference>
<name>A0ACC2MAV8_PERAE</name>